<evidence type="ECO:0000256" key="1">
    <source>
        <dbReference type="SAM" id="Phobius"/>
    </source>
</evidence>
<name>A0A3M7R0M0_BRAPC</name>
<reference evidence="2 3" key="1">
    <citation type="journal article" date="2018" name="Sci. Rep.">
        <title>Genomic signatures of local adaptation to the degree of environmental predictability in rotifers.</title>
        <authorList>
            <person name="Franch-Gras L."/>
            <person name="Hahn C."/>
            <person name="Garcia-Roger E.M."/>
            <person name="Carmona M.J."/>
            <person name="Serra M."/>
            <person name="Gomez A."/>
        </authorList>
    </citation>
    <scope>NUCLEOTIDE SEQUENCE [LARGE SCALE GENOMIC DNA]</scope>
    <source>
        <strain evidence="2">HYR1</strain>
    </source>
</reference>
<evidence type="ECO:0000313" key="2">
    <source>
        <dbReference type="EMBL" id="RNA16775.1"/>
    </source>
</evidence>
<keyword evidence="3" id="KW-1185">Reference proteome</keyword>
<keyword evidence="1" id="KW-0812">Transmembrane</keyword>
<organism evidence="2 3">
    <name type="scientific">Brachionus plicatilis</name>
    <name type="common">Marine rotifer</name>
    <name type="synonym">Brachionus muelleri</name>
    <dbReference type="NCBI Taxonomy" id="10195"/>
    <lineage>
        <taxon>Eukaryota</taxon>
        <taxon>Metazoa</taxon>
        <taxon>Spiralia</taxon>
        <taxon>Gnathifera</taxon>
        <taxon>Rotifera</taxon>
        <taxon>Eurotatoria</taxon>
        <taxon>Monogononta</taxon>
        <taxon>Pseudotrocha</taxon>
        <taxon>Ploima</taxon>
        <taxon>Brachionidae</taxon>
        <taxon>Brachionus</taxon>
    </lineage>
</organism>
<feature type="transmembrane region" description="Helical" evidence="1">
    <location>
        <begin position="6"/>
        <end position="24"/>
    </location>
</feature>
<protein>
    <submittedName>
        <fullName evidence="2">Uncharacterized protein</fullName>
    </submittedName>
</protein>
<sequence>MFKIYDSYEFGAAFLIIFWVDLYFDKFLPDIKKIEVQVGCLLTFKAKNTSLVMMSIMEYYVYTN</sequence>
<gene>
    <name evidence="2" type="ORF">BpHYR1_003046</name>
</gene>
<dbReference type="Proteomes" id="UP000276133">
    <property type="component" value="Unassembled WGS sequence"/>
</dbReference>
<accession>A0A3M7R0M0</accession>
<keyword evidence="1" id="KW-0472">Membrane</keyword>
<dbReference type="EMBL" id="REGN01004631">
    <property type="protein sequence ID" value="RNA16775.1"/>
    <property type="molecule type" value="Genomic_DNA"/>
</dbReference>
<keyword evidence="1" id="KW-1133">Transmembrane helix</keyword>
<comment type="caution">
    <text evidence="2">The sequence shown here is derived from an EMBL/GenBank/DDBJ whole genome shotgun (WGS) entry which is preliminary data.</text>
</comment>
<proteinExistence type="predicted"/>
<evidence type="ECO:0000313" key="3">
    <source>
        <dbReference type="Proteomes" id="UP000276133"/>
    </source>
</evidence>
<dbReference type="AlphaFoldDB" id="A0A3M7R0M0"/>